<feature type="compositionally biased region" description="Polar residues" evidence="1">
    <location>
        <begin position="177"/>
        <end position="186"/>
    </location>
</feature>
<dbReference type="Proteomes" id="UP000248021">
    <property type="component" value="Unassembled WGS sequence"/>
</dbReference>
<evidence type="ECO:0000313" key="3">
    <source>
        <dbReference type="Proteomes" id="UP000248021"/>
    </source>
</evidence>
<feature type="compositionally biased region" description="Basic and acidic residues" evidence="1">
    <location>
        <begin position="159"/>
        <end position="171"/>
    </location>
</feature>
<dbReference type="RefSeq" id="WP_110377933.1">
    <property type="nucleotide sequence ID" value="NZ_CAKNFM010000006.1"/>
</dbReference>
<gene>
    <name evidence="2" type="ORF">C7450_11614</name>
</gene>
<comment type="caution">
    <text evidence="2">The sequence shown here is derived from an EMBL/GenBank/DDBJ whole genome shotgun (WGS) entry which is preliminary data.</text>
</comment>
<protein>
    <submittedName>
        <fullName evidence="2">Uncharacterized protein</fullName>
    </submittedName>
</protein>
<dbReference type="AlphaFoldDB" id="A0A2V3TUT7"/>
<evidence type="ECO:0000256" key="1">
    <source>
        <dbReference type="SAM" id="MobiDB-lite"/>
    </source>
</evidence>
<evidence type="ECO:0000313" key="2">
    <source>
        <dbReference type="EMBL" id="PXW52441.1"/>
    </source>
</evidence>
<organism evidence="2 3">
    <name type="scientific">Chelatococcus asaccharovorans</name>
    <dbReference type="NCBI Taxonomy" id="28210"/>
    <lineage>
        <taxon>Bacteria</taxon>
        <taxon>Pseudomonadati</taxon>
        <taxon>Pseudomonadota</taxon>
        <taxon>Alphaproteobacteria</taxon>
        <taxon>Hyphomicrobiales</taxon>
        <taxon>Chelatococcaceae</taxon>
        <taxon>Chelatococcus</taxon>
    </lineage>
</organism>
<dbReference type="EMBL" id="QJJK01000016">
    <property type="protein sequence ID" value="PXW52441.1"/>
    <property type="molecule type" value="Genomic_DNA"/>
</dbReference>
<dbReference type="OrthoDB" id="8225877at2"/>
<name>A0A2V3TUT7_9HYPH</name>
<reference evidence="2 3" key="1">
    <citation type="submission" date="2018-05" db="EMBL/GenBank/DDBJ databases">
        <title>Genomic Encyclopedia of Type Strains, Phase IV (KMG-IV): sequencing the most valuable type-strain genomes for metagenomic binning, comparative biology and taxonomic classification.</title>
        <authorList>
            <person name="Goeker M."/>
        </authorList>
    </citation>
    <scope>NUCLEOTIDE SEQUENCE [LARGE SCALE GENOMIC DNA]</scope>
    <source>
        <strain evidence="2 3">DSM 6462</strain>
    </source>
</reference>
<sequence>MVGITLSPEQIRSAPPEVRHWLEQEIATSLGFRPDDDVARLGSEHLVDLTPQEAMAVYDSVRGMFSVANAFFELGQPAMVLGQGHICAHPLLQMLRHTRLQSLDQLIACLQAIDDVVRRLRADPHATVYVLDKRGYCLTTDLTRTSIGQVWSELIGGRGSRERSGPTREEPVMPPSSDFSLSQTLPANALHFGEDIAPHDPKTATPPPADPSDAALRQP</sequence>
<accession>A0A2V3TUT7</accession>
<feature type="region of interest" description="Disordered" evidence="1">
    <location>
        <begin position="157"/>
        <end position="219"/>
    </location>
</feature>
<proteinExistence type="predicted"/>
<feature type="compositionally biased region" description="Basic and acidic residues" evidence="1">
    <location>
        <begin position="192"/>
        <end position="202"/>
    </location>
</feature>
<keyword evidence="3" id="KW-1185">Reference proteome</keyword>